<keyword evidence="3" id="KW-1185">Reference proteome</keyword>
<dbReference type="CDD" id="cd01097">
    <property type="entry name" value="Tetrahydromethanopterin_reductase"/>
    <property type="match status" value="1"/>
</dbReference>
<dbReference type="GO" id="GO:0016705">
    <property type="term" value="F:oxidoreductase activity, acting on paired donors, with incorporation or reduction of molecular oxygen"/>
    <property type="evidence" value="ECO:0007669"/>
    <property type="project" value="InterPro"/>
</dbReference>
<name>A0A4R7I3R9_9ACTN</name>
<dbReference type="SUPFAM" id="SSF51679">
    <property type="entry name" value="Bacterial luciferase-like"/>
    <property type="match status" value="1"/>
</dbReference>
<dbReference type="PANTHER" id="PTHR43244:SF2">
    <property type="entry name" value="CONSERVED HYPOTHETICAL ALANINE AND PROLINE-RICH PROTEIN"/>
    <property type="match status" value="1"/>
</dbReference>
<dbReference type="Proteomes" id="UP000294558">
    <property type="component" value="Unassembled WGS sequence"/>
</dbReference>
<dbReference type="InterPro" id="IPR019910">
    <property type="entry name" value="Lucif-like_OxRdtase_MSMEG_4879"/>
</dbReference>
<evidence type="ECO:0000313" key="2">
    <source>
        <dbReference type="EMBL" id="TDT18297.1"/>
    </source>
</evidence>
<evidence type="ECO:0000313" key="3">
    <source>
        <dbReference type="Proteomes" id="UP000294558"/>
    </source>
</evidence>
<dbReference type="Pfam" id="PF00296">
    <property type="entry name" value="Bac_luciferase"/>
    <property type="match status" value="1"/>
</dbReference>
<feature type="domain" description="Luciferase-like" evidence="1">
    <location>
        <begin position="11"/>
        <end position="280"/>
    </location>
</feature>
<dbReference type="AlphaFoldDB" id="A0A4R7I3R9"/>
<accession>A0A4R7I3R9</accession>
<dbReference type="NCBIfam" id="TIGR03564">
    <property type="entry name" value="F420_MSMEG_4879"/>
    <property type="match status" value="1"/>
</dbReference>
<evidence type="ECO:0000259" key="1">
    <source>
        <dbReference type="Pfam" id="PF00296"/>
    </source>
</evidence>
<proteinExistence type="predicted"/>
<protein>
    <submittedName>
        <fullName evidence="2">F420-dependent oxidoreductase-like protein</fullName>
    </submittedName>
</protein>
<gene>
    <name evidence="2" type="ORF">BDK89_3916</name>
</gene>
<dbReference type="InterPro" id="IPR050564">
    <property type="entry name" value="F420-G6PD/mer"/>
</dbReference>
<dbReference type="Gene3D" id="3.20.20.30">
    <property type="entry name" value="Luciferase-like domain"/>
    <property type="match status" value="1"/>
</dbReference>
<dbReference type="InterPro" id="IPR011251">
    <property type="entry name" value="Luciferase-like_dom"/>
</dbReference>
<dbReference type="PANTHER" id="PTHR43244">
    <property type="match status" value="1"/>
</dbReference>
<organism evidence="2 3">
    <name type="scientific">Ilumatobacter fluminis</name>
    <dbReference type="NCBI Taxonomy" id="467091"/>
    <lineage>
        <taxon>Bacteria</taxon>
        <taxon>Bacillati</taxon>
        <taxon>Actinomycetota</taxon>
        <taxon>Acidimicrobiia</taxon>
        <taxon>Acidimicrobiales</taxon>
        <taxon>Ilumatobacteraceae</taxon>
        <taxon>Ilumatobacter</taxon>
    </lineage>
</organism>
<dbReference type="InterPro" id="IPR036661">
    <property type="entry name" value="Luciferase-like_sf"/>
</dbReference>
<sequence>MTSVKIGINGSDQLAQPDLGTITAAAVDAEAAGFDSYWLAQTALVDAQATLGLVGTKTESLTLGTAVVPTWPRHPHAMAASALTAQAASDGRFVLGIGLSHRPVVENYYKMEWRKPVRHMLDYLDILLPLLETGSSNHEGEFFSFVGEGTRPTTTPPKVMLAALGDQMLRVAGKRTDGTILWCVGPKTIEQQIKPAIDAAADEAGRPTPSIVCSLPVWVTDDPQSARDFVGQILSIYAELPSYRAMLDIEGVHGLAELSLIGSHEEVVDGIEKIRAAGATDFTAVVMGGNPDEHAATRAALLAAR</sequence>
<reference evidence="2 3" key="1">
    <citation type="submission" date="2019-03" db="EMBL/GenBank/DDBJ databases">
        <title>Sequencing the genomes of 1000 actinobacteria strains.</title>
        <authorList>
            <person name="Klenk H.-P."/>
        </authorList>
    </citation>
    <scope>NUCLEOTIDE SEQUENCE [LARGE SCALE GENOMIC DNA]</scope>
    <source>
        <strain evidence="2 3">DSM 18936</strain>
    </source>
</reference>
<dbReference type="EMBL" id="SOAU01000001">
    <property type="protein sequence ID" value="TDT18297.1"/>
    <property type="molecule type" value="Genomic_DNA"/>
</dbReference>
<comment type="caution">
    <text evidence="2">The sequence shown here is derived from an EMBL/GenBank/DDBJ whole genome shotgun (WGS) entry which is preliminary data.</text>
</comment>